<protein>
    <recommendedName>
        <fullName evidence="4">CBS domain-containing protein</fullName>
    </recommendedName>
</protein>
<dbReference type="PANTHER" id="PTHR43080">
    <property type="entry name" value="CBS DOMAIN-CONTAINING PROTEIN CBSX3, MITOCHONDRIAL"/>
    <property type="match status" value="1"/>
</dbReference>
<dbReference type="InterPro" id="IPR046342">
    <property type="entry name" value="CBS_dom_sf"/>
</dbReference>
<evidence type="ECO:0000313" key="5">
    <source>
        <dbReference type="EMBL" id="GAA1386185.1"/>
    </source>
</evidence>
<keyword evidence="1 2" id="KW-0129">CBS domain</keyword>
<dbReference type="InterPro" id="IPR051257">
    <property type="entry name" value="Diverse_CBS-Domain"/>
</dbReference>
<gene>
    <name evidence="5" type="ORF">GCM10009613_19740</name>
</gene>
<sequence>MSAADEPVRLAAPPETLDERPDPQLRQIMSARLVAVTPDTPVRTALEAMLAQDVHHLPVLAGGRCRGMATEADLLRGIAAQRSPLGWTVLRVADVHGPALLLPGTSRLSEAARVMAARGRDAVLVETGGRIRGIVTAADLVRRWRP</sequence>
<name>A0ABN1XNB2_9PSEU</name>
<proteinExistence type="predicted"/>
<dbReference type="Pfam" id="PF00571">
    <property type="entry name" value="CBS"/>
    <property type="match status" value="2"/>
</dbReference>
<reference evidence="5 6" key="1">
    <citation type="journal article" date="2019" name="Int. J. Syst. Evol. Microbiol.">
        <title>The Global Catalogue of Microorganisms (GCM) 10K type strain sequencing project: providing services to taxonomists for standard genome sequencing and annotation.</title>
        <authorList>
            <consortium name="The Broad Institute Genomics Platform"/>
            <consortium name="The Broad Institute Genome Sequencing Center for Infectious Disease"/>
            <person name="Wu L."/>
            <person name="Ma J."/>
        </authorList>
    </citation>
    <scope>NUCLEOTIDE SEQUENCE [LARGE SCALE GENOMIC DNA]</scope>
    <source>
        <strain evidence="5 6">JCM 11896</strain>
    </source>
</reference>
<dbReference type="InterPro" id="IPR000644">
    <property type="entry name" value="CBS_dom"/>
</dbReference>
<feature type="domain" description="CBS" evidence="4">
    <location>
        <begin position="29"/>
        <end position="85"/>
    </location>
</feature>
<dbReference type="Proteomes" id="UP001501414">
    <property type="component" value="Unassembled WGS sequence"/>
</dbReference>
<feature type="region of interest" description="Disordered" evidence="3">
    <location>
        <begin position="1"/>
        <end position="21"/>
    </location>
</feature>
<keyword evidence="6" id="KW-1185">Reference proteome</keyword>
<dbReference type="PANTHER" id="PTHR43080:SF2">
    <property type="entry name" value="CBS DOMAIN-CONTAINING PROTEIN"/>
    <property type="match status" value="1"/>
</dbReference>
<evidence type="ECO:0000256" key="1">
    <source>
        <dbReference type="ARBA" id="ARBA00023122"/>
    </source>
</evidence>
<accession>A0ABN1XNB2</accession>
<dbReference type="RefSeq" id="WP_344020672.1">
    <property type="nucleotide sequence ID" value="NZ_BAAAJK010000006.1"/>
</dbReference>
<evidence type="ECO:0000256" key="2">
    <source>
        <dbReference type="PROSITE-ProRule" id="PRU00703"/>
    </source>
</evidence>
<organism evidence="5 6">
    <name type="scientific">Pseudonocardia kongjuensis</name>
    <dbReference type="NCBI Taxonomy" id="102227"/>
    <lineage>
        <taxon>Bacteria</taxon>
        <taxon>Bacillati</taxon>
        <taxon>Actinomycetota</taxon>
        <taxon>Actinomycetes</taxon>
        <taxon>Pseudonocardiales</taxon>
        <taxon>Pseudonocardiaceae</taxon>
        <taxon>Pseudonocardia</taxon>
    </lineage>
</organism>
<evidence type="ECO:0000259" key="4">
    <source>
        <dbReference type="PROSITE" id="PS51371"/>
    </source>
</evidence>
<dbReference type="PROSITE" id="PS51371">
    <property type="entry name" value="CBS"/>
    <property type="match status" value="1"/>
</dbReference>
<dbReference type="SMART" id="SM00116">
    <property type="entry name" value="CBS"/>
    <property type="match status" value="2"/>
</dbReference>
<dbReference type="SUPFAM" id="SSF54631">
    <property type="entry name" value="CBS-domain pair"/>
    <property type="match status" value="1"/>
</dbReference>
<dbReference type="Gene3D" id="3.10.580.10">
    <property type="entry name" value="CBS-domain"/>
    <property type="match status" value="1"/>
</dbReference>
<dbReference type="EMBL" id="BAAAJK010000006">
    <property type="protein sequence ID" value="GAA1386185.1"/>
    <property type="molecule type" value="Genomic_DNA"/>
</dbReference>
<comment type="caution">
    <text evidence="5">The sequence shown here is derived from an EMBL/GenBank/DDBJ whole genome shotgun (WGS) entry which is preliminary data.</text>
</comment>
<evidence type="ECO:0000313" key="6">
    <source>
        <dbReference type="Proteomes" id="UP001501414"/>
    </source>
</evidence>
<evidence type="ECO:0000256" key="3">
    <source>
        <dbReference type="SAM" id="MobiDB-lite"/>
    </source>
</evidence>